<feature type="compositionally biased region" description="Basic and acidic residues" evidence="7">
    <location>
        <begin position="61"/>
        <end position="71"/>
    </location>
</feature>
<feature type="domain" description="Zn(2)-C6 fungal-type" evidence="8">
    <location>
        <begin position="180"/>
        <end position="209"/>
    </location>
</feature>
<dbReference type="CDD" id="cd00067">
    <property type="entry name" value="GAL4"/>
    <property type="match status" value="1"/>
</dbReference>
<feature type="compositionally biased region" description="Low complexity" evidence="7">
    <location>
        <begin position="458"/>
        <end position="472"/>
    </location>
</feature>
<evidence type="ECO:0000256" key="6">
    <source>
        <dbReference type="ARBA" id="ARBA00023242"/>
    </source>
</evidence>
<sequence>MQSLSNRSEQSNISLGERRGKSDLARFSLDLSWARAVSHGARSRAYPSPPMSGSPPLPPRRNPESSDRDHGSYGPGQDVFRSTLTPQLEPSRRAGAPLRPYQPELQHTAYPQAQMDDSAARYQYQQVPQQMPPQQQYYTAHPPPQPAQQYSVSARQPILEASDHSSPKAQRKTKGHVASACVPCKRAHLRCDAQRPCSRCLSNGKEDTCIDVQHKKRGRPRLRDERDPRYENVGPGFQTPPEGLRRPLSLYGPSDGPSMSSQFGETLLQRSGSYRVLKSQGGGGSVPPRYPEHAEAIYAAALPPQPAAGPRIMPPQEPMCAYLTMDLQIAKATQAFNDAIGVQSSAARKLHDIVGPNDRDKVFRLQRIFEDERREREPNYLPPIYLKYEEDRVIQSVGFGPEEMSQFQANRPEMFTFQGPDGQQRTFHVRFGLAKKDSTYFIVFVLHIPATPQTYHQPSSSPYSRESYSRDSQYGYQTPQQAFAQAPNVSPYGQNPPFGDPRGEHLGYRPAPAAGVIVPPMPPASHPYAQSQARPEFAPTQHPYQTPRSELPPQGQAPPQHGLQLPPIRDQRVDTSQSDPRRRDDRSGRVDIGGLLEKPDASRR</sequence>
<feature type="region of interest" description="Disordered" evidence="7">
    <location>
        <begin position="38"/>
        <end position="100"/>
    </location>
</feature>
<feature type="region of interest" description="Disordered" evidence="7">
    <location>
        <begin position="486"/>
        <end position="604"/>
    </location>
</feature>
<reference evidence="9 10" key="1">
    <citation type="journal article" date="2018" name="IMA Fungus">
        <title>IMA Genome-F 9: Draft genome sequence of Annulohypoxylon stygium, Aspergillus mulundensis, Berkeleyomyces basicola (syn. Thielaviopsis basicola), Ceratocystis smalleyi, two Cercospora beticola strains, Coleophoma cylindrospora, Fusarium fracticaudum, Phialophora cf. hyalina, and Morchella septimelata.</title>
        <authorList>
            <person name="Wingfield B.D."/>
            <person name="Bills G.F."/>
            <person name="Dong Y."/>
            <person name="Huang W."/>
            <person name="Nel W.J."/>
            <person name="Swalarsk-Parry B.S."/>
            <person name="Vaghefi N."/>
            <person name="Wilken P.M."/>
            <person name="An Z."/>
            <person name="de Beer Z.W."/>
            <person name="De Vos L."/>
            <person name="Chen L."/>
            <person name="Duong T.A."/>
            <person name="Gao Y."/>
            <person name="Hammerbacher A."/>
            <person name="Kikkert J.R."/>
            <person name="Li Y."/>
            <person name="Li H."/>
            <person name="Li K."/>
            <person name="Li Q."/>
            <person name="Liu X."/>
            <person name="Ma X."/>
            <person name="Naidoo K."/>
            <person name="Pethybridge S.J."/>
            <person name="Sun J."/>
            <person name="Steenkamp E.T."/>
            <person name="van der Nest M.A."/>
            <person name="van Wyk S."/>
            <person name="Wingfield M.J."/>
            <person name="Xiong C."/>
            <person name="Yue Q."/>
            <person name="Zhang X."/>
        </authorList>
    </citation>
    <scope>NUCLEOTIDE SEQUENCE [LARGE SCALE GENOMIC DNA]</scope>
    <source>
        <strain evidence="9 10">BP5796</strain>
    </source>
</reference>
<keyword evidence="3" id="KW-0805">Transcription regulation</keyword>
<protein>
    <recommendedName>
        <fullName evidence="8">Zn(2)-C6 fungal-type domain-containing protein</fullName>
    </recommendedName>
</protein>
<comment type="caution">
    <text evidence="9">The sequence shown here is derived from an EMBL/GenBank/DDBJ whole genome shotgun (WGS) entry which is preliminary data.</text>
</comment>
<accession>A0A3D8S302</accession>
<evidence type="ECO:0000256" key="4">
    <source>
        <dbReference type="ARBA" id="ARBA00023125"/>
    </source>
</evidence>
<dbReference type="GO" id="GO:0000981">
    <property type="term" value="F:DNA-binding transcription factor activity, RNA polymerase II-specific"/>
    <property type="evidence" value="ECO:0007669"/>
    <property type="project" value="InterPro"/>
</dbReference>
<evidence type="ECO:0000259" key="8">
    <source>
        <dbReference type="PROSITE" id="PS50048"/>
    </source>
</evidence>
<dbReference type="AlphaFoldDB" id="A0A3D8S302"/>
<evidence type="ECO:0000256" key="7">
    <source>
        <dbReference type="SAM" id="MobiDB-lite"/>
    </source>
</evidence>
<dbReference type="PROSITE" id="PS00463">
    <property type="entry name" value="ZN2_CY6_FUNGAL_1"/>
    <property type="match status" value="1"/>
</dbReference>
<evidence type="ECO:0000256" key="2">
    <source>
        <dbReference type="ARBA" id="ARBA00022833"/>
    </source>
</evidence>
<keyword evidence="4" id="KW-0238">DNA-binding</keyword>
<keyword evidence="1" id="KW-0479">Metal-binding</keyword>
<gene>
    <name evidence="9" type="ORF">BP5796_05381</name>
</gene>
<dbReference type="SUPFAM" id="SSF57701">
    <property type="entry name" value="Zn2/Cys6 DNA-binding domain"/>
    <property type="match status" value="1"/>
</dbReference>
<dbReference type="PANTHER" id="PTHR47659:SF4">
    <property type="entry name" value="ZN(II)2CYS6 TRANSCRIPTION FACTOR (EUROFUNG)"/>
    <property type="match status" value="1"/>
</dbReference>
<feature type="compositionally biased region" description="Basic and acidic residues" evidence="7">
    <location>
        <begin position="221"/>
        <end position="230"/>
    </location>
</feature>
<feature type="compositionally biased region" description="Basic and acidic residues" evidence="7">
    <location>
        <begin position="569"/>
        <end position="589"/>
    </location>
</feature>
<keyword evidence="2" id="KW-0862">Zinc</keyword>
<dbReference type="PROSITE" id="PS50048">
    <property type="entry name" value="ZN2_CY6_FUNGAL_2"/>
    <property type="match status" value="1"/>
</dbReference>
<evidence type="ECO:0000313" key="10">
    <source>
        <dbReference type="Proteomes" id="UP000256328"/>
    </source>
</evidence>
<evidence type="ECO:0000256" key="3">
    <source>
        <dbReference type="ARBA" id="ARBA00023015"/>
    </source>
</evidence>
<feature type="region of interest" description="Disordered" evidence="7">
    <location>
        <begin position="454"/>
        <end position="474"/>
    </location>
</feature>
<dbReference type="Proteomes" id="UP000256328">
    <property type="component" value="Unassembled WGS sequence"/>
</dbReference>
<organism evidence="9 10">
    <name type="scientific">Coleophoma crateriformis</name>
    <dbReference type="NCBI Taxonomy" id="565419"/>
    <lineage>
        <taxon>Eukaryota</taxon>
        <taxon>Fungi</taxon>
        <taxon>Dikarya</taxon>
        <taxon>Ascomycota</taxon>
        <taxon>Pezizomycotina</taxon>
        <taxon>Leotiomycetes</taxon>
        <taxon>Helotiales</taxon>
        <taxon>Dermateaceae</taxon>
        <taxon>Coleophoma</taxon>
    </lineage>
</organism>
<feature type="compositionally biased region" description="Pro residues" evidence="7">
    <location>
        <begin position="47"/>
        <end position="60"/>
    </location>
</feature>
<keyword evidence="5" id="KW-0804">Transcription</keyword>
<feature type="region of interest" description="Disordered" evidence="7">
    <location>
        <begin position="1"/>
        <end position="21"/>
    </location>
</feature>
<dbReference type="Gene3D" id="4.10.240.10">
    <property type="entry name" value="Zn(2)-C6 fungal-type DNA-binding domain"/>
    <property type="match status" value="1"/>
</dbReference>
<dbReference type="PANTHER" id="PTHR47659">
    <property type="entry name" value="ZN(II)2CYS6 TRANSCRIPTION FACTOR (EUROFUNG)-RELATED"/>
    <property type="match status" value="1"/>
</dbReference>
<dbReference type="EMBL" id="PDLN01000007">
    <property type="protein sequence ID" value="RDW80683.1"/>
    <property type="molecule type" value="Genomic_DNA"/>
</dbReference>
<proteinExistence type="predicted"/>
<evidence type="ECO:0000256" key="1">
    <source>
        <dbReference type="ARBA" id="ARBA00022723"/>
    </source>
</evidence>
<dbReference type="GO" id="GO:0008270">
    <property type="term" value="F:zinc ion binding"/>
    <property type="evidence" value="ECO:0007669"/>
    <property type="project" value="InterPro"/>
</dbReference>
<keyword evidence="10" id="KW-1185">Reference proteome</keyword>
<evidence type="ECO:0000313" key="9">
    <source>
        <dbReference type="EMBL" id="RDW80683.1"/>
    </source>
</evidence>
<dbReference type="SMART" id="SM00066">
    <property type="entry name" value="GAL4"/>
    <property type="match status" value="1"/>
</dbReference>
<dbReference type="InterPro" id="IPR036864">
    <property type="entry name" value="Zn2-C6_fun-type_DNA-bd_sf"/>
</dbReference>
<evidence type="ECO:0000256" key="5">
    <source>
        <dbReference type="ARBA" id="ARBA00023163"/>
    </source>
</evidence>
<dbReference type="InterPro" id="IPR001138">
    <property type="entry name" value="Zn2Cys6_DnaBD"/>
</dbReference>
<dbReference type="OrthoDB" id="5575144at2759"/>
<dbReference type="GO" id="GO:0003677">
    <property type="term" value="F:DNA binding"/>
    <property type="evidence" value="ECO:0007669"/>
    <property type="project" value="UniProtKB-KW"/>
</dbReference>
<feature type="compositionally biased region" description="Polar residues" evidence="7">
    <location>
        <begin position="1"/>
        <end position="14"/>
    </location>
</feature>
<name>A0A3D8S302_9HELO</name>
<keyword evidence="6" id="KW-0539">Nucleus</keyword>
<dbReference type="InterPro" id="IPR050335">
    <property type="entry name" value="ERT1_acuK_gluconeogen_tf"/>
</dbReference>
<dbReference type="Pfam" id="PF00172">
    <property type="entry name" value="Zn_clus"/>
    <property type="match status" value="1"/>
</dbReference>
<feature type="region of interest" description="Disordered" evidence="7">
    <location>
        <begin position="130"/>
        <end position="151"/>
    </location>
</feature>
<feature type="region of interest" description="Disordered" evidence="7">
    <location>
        <begin position="217"/>
        <end position="246"/>
    </location>
</feature>